<dbReference type="Gene3D" id="3.40.50.720">
    <property type="entry name" value="NAD(P)-binding Rossmann-like Domain"/>
    <property type="match status" value="1"/>
</dbReference>
<dbReference type="Pfam" id="PF16868">
    <property type="entry name" value="NMT1_3"/>
    <property type="match status" value="1"/>
</dbReference>
<protein>
    <submittedName>
        <fullName evidence="3">TRAP transporter solute receptor, TAXI family</fullName>
    </submittedName>
</protein>
<sequence length="554" mass="62386">MSNMKSVKILCAMISLMWLAISLHVAVAAEIKIATGSKSGVYYPVGQAVARLLGAKGIDVEVIPTAGSEQNVNMLVQGDADFAIVQSDVLYMMNQAEPDEPYFKYKDPVKALRGIAALFPEHTQILVRADSDITEVLQLVDKKLYIGKVSSGTYKNATDILSSFGIGRNDYNNKPMPDLPDVYDISAREAIELLLDEKLDAVFDTSGELKVNDPEFRSVLRMLSLSEEAQMRIKKSHPYTSFKQAKDHRGKEYGVMFSRALLIAGPEDADVEIRHGAIIKLIETLIDHLEIEIQRTGKNIEAFTTGNRIARGITIDLHPTAEEYYQEKGILLNITTLQWILLFFSLMLVLSLLSHWGVNWKWSVWLRFWGQNRFGIGWGRTVRIWNVLTGNAFVITFWTVLFVLLLAVIAILWGEDQYALTHDVHNRFTDFHLGELLTWLITFAATGFSQNLFPHSLFGKIAATIIPISSLGGLVFVLIYGSVKRNQRTDKEARGIHVPRLKDHVIICGWNDRVPALIREITTTNRWVRGRKVVVLSEHEQEKPLGSGLIKEIQ</sequence>
<feature type="transmembrane region" description="Helical" evidence="1">
    <location>
        <begin position="337"/>
        <end position="358"/>
    </location>
</feature>
<dbReference type="InterPro" id="IPR011852">
    <property type="entry name" value="TRAP_TAXI"/>
</dbReference>
<dbReference type="NCBIfam" id="TIGR02122">
    <property type="entry name" value="TRAP_TAXI"/>
    <property type="match status" value="1"/>
</dbReference>
<keyword evidence="1" id="KW-0812">Transmembrane</keyword>
<dbReference type="Gene3D" id="3.40.190.10">
    <property type="entry name" value="Periplasmic binding protein-like II"/>
    <property type="match status" value="2"/>
</dbReference>
<feature type="signal peptide" evidence="2">
    <location>
        <begin position="1"/>
        <end position="28"/>
    </location>
</feature>
<evidence type="ECO:0000256" key="2">
    <source>
        <dbReference type="SAM" id="SignalP"/>
    </source>
</evidence>
<feature type="transmembrane region" description="Helical" evidence="1">
    <location>
        <begin position="461"/>
        <end position="481"/>
    </location>
</feature>
<reference evidence="3" key="1">
    <citation type="submission" date="2019-02" db="EMBL/GenBank/DDBJ databases">
        <authorList>
            <person name="Gruber-Vodicka R. H."/>
            <person name="Seah K. B. B."/>
        </authorList>
    </citation>
    <scope>NUCLEOTIDE SEQUENCE</scope>
    <source>
        <strain evidence="3">BECK_BZ131</strain>
    </source>
</reference>
<keyword evidence="3" id="KW-0675">Receptor</keyword>
<gene>
    <name evidence="3" type="ORF">BECKFW1821C_GA0114237_11683</name>
</gene>
<keyword evidence="1" id="KW-0472">Membrane</keyword>
<accession>A0A450U473</accession>
<keyword evidence="1" id="KW-1133">Transmembrane helix</keyword>
<name>A0A450U473_9GAMM</name>
<feature type="transmembrane region" description="Helical" evidence="1">
    <location>
        <begin position="392"/>
        <end position="413"/>
    </location>
</feature>
<feature type="chain" id="PRO_5018998992" evidence="2">
    <location>
        <begin position="29"/>
        <end position="554"/>
    </location>
</feature>
<organism evidence="3">
    <name type="scientific">Candidatus Kentrum sp. FW</name>
    <dbReference type="NCBI Taxonomy" id="2126338"/>
    <lineage>
        <taxon>Bacteria</taxon>
        <taxon>Pseudomonadati</taxon>
        <taxon>Pseudomonadota</taxon>
        <taxon>Gammaproteobacteria</taxon>
        <taxon>Candidatus Kentrum</taxon>
    </lineage>
</organism>
<dbReference type="SUPFAM" id="SSF53850">
    <property type="entry name" value="Periplasmic binding protein-like II"/>
    <property type="match status" value="1"/>
</dbReference>
<keyword evidence="2" id="KW-0732">Signal</keyword>
<evidence type="ECO:0000256" key="1">
    <source>
        <dbReference type="SAM" id="Phobius"/>
    </source>
</evidence>
<dbReference type="AlphaFoldDB" id="A0A450U473"/>
<dbReference type="PANTHER" id="PTHR42941:SF1">
    <property type="entry name" value="SLL1037 PROTEIN"/>
    <property type="match status" value="1"/>
</dbReference>
<dbReference type="PANTHER" id="PTHR42941">
    <property type="entry name" value="SLL1037 PROTEIN"/>
    <property type="match status" value="1"/>
</dbReference>
<evidence type="ECO:0000313" key="3">
    <source>
        <dbReference type="EMBL" id="VFJ78142.1"/>
    </source>
</evidence>
<proteinExistence type="predicted"/>
<dbReference type="EMBL" id="CAADFE010000168">
    <property type="protein sequence ID" value="VFJ78142.1"/>
    <property type="molecule type" value="Genomic_DNA"/>
</dbReference>